<proteinExistence type="predicted"/>
<dbReference type="CDD" id="cd00317">
    <property type="entry name" value="cyclophilin"/>
    <property type="match status" value="1"/>
</dbReference>
<dbReference type="Proteomes" id="UP001597369">
    <property type="component" value="Unassembled WGS sequence"/>
</dbReference>
<evidence type="ECO:0000313" key="6">
    <source>
        <dbReference type="EMBL" id="MFD2065317.1"/>
    </source>
</evidence>
<dbReference type="PROSITE" id="PS50072">
    <property type="entry name" value="CSA_PPIASE_2"/>
    <property type="match status" value="1"/>
</dbReference>
<dbReference type="PANTHER" id="PTHR45625:SF4">
    <property type="entry name" value="PEPTIDYLPROLYL ISOMERASE DOMAIN AND WD REPEAT-CONTAINING PROTEIN 1"/>
    <property type="match status" value="1"/>
</dbReference>
<reference evidence="7" key="1">
    <citation type="journal article" date="2019" name="Int. J. Syst. Evol. Microbiol.">
        <title>The Global Catalogue of Microorganisms (GCM) 10K type strain sequencing project: providing services to taxonomists for standard genome sequencing and annotation.</title>
        <authorList>
            <consortium name="The Broad Institute Genomics Platform"/>
            <consortium name="The Broad Institute Genome Sequencing Center for Infectious Disease"/>
            <person name="Wu L."/>
            <person name="Ma J."/>
        </authorList>
    </citation>
    <scope>NUCLEOTIDE SEQUENCE [LARGE SCALE GENOMIC DNA]</scope>
    <source>
        <strain evidence="7">JCM 16545</strain>
    </source>
</reference>
<sequence length="272" mass="31032">MKRRYFSTPLLRMLLLTGSLLPFASCNQTTEPAAVEETPTEVAADTTMQEEGTMQIAEEAEDSIQLRPLAYEEVVDSLTAYGKENPEAHAIISTRFGDMKVHLFKDTPLHRANFVRLSKAGFYDQGEFYRVIEGFVIQGGDSDERTAKQGAYKIPQEFNRKYYHKKGALAASRFGDARNPEKESSSHNFYIVHGKPHEDYVLDIYEKEHNMKYTPEQRRIYKTIGGAPNLDTEYTVFGEVVEGLNIIDSIANEPVDRQDWPLEIVPHKIKVY</sequence>
<dbReference type="InterPro" id="IPR002130">
    <property type="entry name" value="Cyclophilin-type_PPIase_dom"/>
</dbReference>
<dbReference type="PANTHER" id="PTHR45625">
    <property type="entry name" value="PEPTIDYL-PROLYL CIS-TRANS ISOMERASE-RELATED"/>
    <property type="match status" value="1"/>
</dbReference>
<feature type="domain" description="PPIase cyclophilin-type" evidence="5">
    <location>
        <begin position="97"/>
        <end position="265"/>
    </location>
</feature>
<keyword evidence="3 6" id="KW-0413">Isomerase</keyword>
<comment type="caution">
    <text evidence="6">The sequence shown here is derived from an EMBL/GenBank/DDBJ whole genome shotgun (WGS) entry which is preliminary data.</text>
</comment>
<keyword evidence="2" id="KW-0697">Rotamase</keyword>
<dbReference type="EMBL" id="JBHUHV010000001">
    <property type="protein sequence ID" value="MFD2065317.1"/>
    <property type="molecule type" value="Genomic_DNA"/>
</dbReference>
<evidence type="ECO:0000256" key="4">
    <source>
        <dbReference type="SAM" id="SignalP"/>
    </source>
</evidence>
<dbReference type="InterPro" id="IPR029000">
    <property type="entry name" value="Cyclophilin-like_dom_sf"/>
</dbReference>
<dbReference type="Pfam" id="PF00160">
    <property type="entry name" value="Pro_isomerase"/>
    <property type="match status" value="1"/>
</dbReference>
<organism evidence="6 7">
    <name type="scientific">Pontibacter silvestris</name>
    <dbReference type="NCBI Taxonomy" id="2305183"/>
    <lineage>
        <taxon>Bacteria</taxon>
        <taxon>Pseudomonadati</taxon>
        <taxon>Bacteroidota</taxon>
        <taxon>Cytophagia</taxon>
        <taxon>Cytophagales</taxon>
        <taxon>Hymenobacteraceae</taxon>
        <taxon>Pontibacter</taxon>
    </lineage>
</organism>
<evidence type="ECO:0000256" key="3">
    <source>
        <dbReference type="ARBA" id="ARBA00023235"/>
    </source>
</evidence>
<dbReference type="GO" id="GO:0003755">
    <property type="term" value="F:peptidyl-prolyl cis-trans isomerase activity"/>
    <property type="evidence" value="ECO:0007669"/>
    <property type="project" value="UniProtKB-EC"/>
</dbReference>
<evidence type="ECO:0000313" key="7">
    <source>
        <dbReference type="Proteomes" id="UP001597369"/>
    </source>
</evidence>
<name>A0ABW4WRM7_9BACT</name>
<dbReference type="Gene3D" id="2.40.100.10">
    <property type="entry name" value="Cyclophilin-like"/>
    <property type="match status" value="1"/>
</dbReference>
<dbReference type="EC" id="5.2.1.8" evidence="1"/>
<keyword evidence="4" id="KW-0732">Signal</keyword>
<keyword evidence="7" id="KW-1185">Reference proteome</keyword>
<evidence type="ECO:0000259" key="5">
    <source>
        <dbReference type="PROSITE" id="PS50072"/>
    </source>
</evidence>
<evidence type="ECO:0000256" key="1">
    <source>
        <dbReference type="ARBA" id="ARBA00013194"/>
    </source>
</evidence>
<dbReference type="SUPFAM" id="SSF50891">
    <property type="entry name" value="Cyclophilin-like"/>
    <property type="match status" value="1"/>
</dbReference>
<dbReference type="RefSeq" id="WP_229962342.1">
    <property type="nucleotide sequence ID" value="NZ_JAJJWI010000021.1"/>
</dbReference>
<feature type="chain" id="PRO_5045969064" description="peptidylprolyl isomerase" evidence="4">
    <location>
        <begin position="25"/>
        <end position="272"/>
    </location>
</feature>
<accession>A0ABW4WRM7</accession>
<dbReference type="InterPro" id="IPR044666">
    <property type="entry name" value="Cyclophilin_A-like"/>
</dbReference>
<gene>
    <name evidence="6" type="ORF">ACFSKU_00350</name>
</gene>
<protein>
    <recommendedName>
        <fullName evidence="1">peptidylprolyl isomerase</fullName>
        <ecNumber evidence="1">5.2.1.8</ecNumber>
    </recommendedName>
</protein>
<evidence type="ECO:0000256" key="2">
    <source>
        <dbReference type="ARBA" id="ARBA00023110"/>
    </source>
</evidence>
<feature type="signal peptide" evidence="4">
    <location>
        <begin position="1"/>
        <end position="24"/>
    </location>
</feature>